<protein>
    <recommendedName>
        <fullName evidence="8">CobW C-terminal domain-containing protein</fullName>
    </recommendedName>
</protein>
<evidence type="ECO:0000256" key="2">
    <source>
        <dbReference type="ARBA" id="ARBA00022801"/>
    </source>
</evidence>
<dbReference type="PANTHER" id="PTHR43603:SF1">
    <property type="entry name" value="ZINC-REGULATED GTPASE METALLOPROTEIN ACTIVATOR 1"/>
    <property type="match status" value="1"/>
</dbReference>
<evidence type="ECO:0000256" key="5">
    <source>
        <dbReference type="ARBA" id="ARBA00049117"/>
    </source>
</evidence>
<feature type="chain" id="PRO_5044888480" description="CobW C-terminal domain-containing protein" evidence="7">
    <location>
        <begin position="22"/>
        <end position="610"/>
    </location>
</feature>
<dbReference type="Pfam" id="PF07683">
    <property type="entry name" value="CobW_C"/>
    <property type="match status" value="1"/>
</dbReference>
<feature type="signal peptide" evidence="7">
    <location>
        <begin position="1"/>
        <end position="21"/>
    </location>
</feature>
<evidence type="ECO:0000256" key="1">
    <source>
        <dbReference type="ARBA" id="ARBA00022741"/>
    </source>
</evidence>
<keyword evidence="1" id="KW-0547">Nucleotide-binding</keyword>
<dbReference type="Gene3D" id="3.40.50.300">
    <property type="entry name" value="P-loop containing nucleotide triphosphate hydrolases"/>
    <property type="match status" value="1"/>
</dbReference>
<evidence type="ECO:0000256" key="6">
    <source>
        <dbReference type="SAM" id="MobiDB-lite"/>
    </source>
</evidence>
<dbReference type="EMBL" id="JALLPJ020000313">
    <property type="protein sequence ID" value="KAL3795586.1"/>
    <property type="molecule type" value="Genomic_DNA"/>
</dbReference>
<organism evidence="9 10">
    <name type="scientific">Cyclotella atomus</name>
    <dbReference type="NCBI Taxonomy" id="382360"/>
    <lineage>
        <taxon>Eukaryota</taxon>
        <taxon>Sar</taxon>
        <taxon>Stramenopiles</taxon>
        <taxon>Ochrophyta</taxon>
        <taxon>Bacillariophyta</taxon>
        <taxon>Coscinodiscophyceae</taxon>
        <taxon>Thalassiosirophycidae</taxon>
        <taxon>Stephanodiscales</taxon>
        <taxon>Stephanodiscaceae</taxon>
        <taxon>Cyclotella</taxon>
    </lineage>
</organism>
<dbReference type="SUPFAM" id="SSF52540">
    <property type="entry name" value="P-loop containing nucleoside triphosphate hydrolases"/>
    <property type="match status" value="1"/>
</dbReference>
<accession>A0ABD3Q7R0</accession>
<dbReference type="Proteomes" id="UP001530400">
    <property type="component" value="Unassembled WGS sequence"/>
</dbReference>
<evidence type="ECO:0000256" key="7">
    <source>
        <dbReference type="SAM" id="SignalP"/>
    </source>
</evidence>
<keyword evidence="10" id="KW-1185">Reference proteome</keyword>
<dbReference type="Pfam" id="PF02492">
    <property type="entry name" value="cobW"/>
    <property type="match status" value="1"/>
</dbReference>
<evidence type="ECO:0000256" key="4">
    <source>
        <dbReference type="ARBA" id="ARBA00034320"/>
    </source>
</evidence>
<feature type="domain" description="CobW C-terminal" evidence="8">
    <location>
        <begin position="407"/>
        <end position="569"/>
    </location>
</feature>
<feature type="compositionally biased region" description="Basic and acidic residues" evidence="6">
    <location>
        <begin position="344"/>
        <end position="354"/>
    </location>
</feature>
<gene>
    <name evidence="9" type="ORF">ACHAWO_001581</name>
</gene>
<dbReference type="SMART" id="SM00833">
    <property type="entry name" value="CobW_C"/>
    <property type="match status" value="1"/>
</dbReference>
<evidence type="ECO:0000259" key="8">
    <source>
        <dbReference type="SMART" id="SM00833"/>
    </source>
</evidence>
<evidence type="ECO:0000313" key="10">
    <source>
        <dbReference type="Proteomes" id="UP001530400"/>
    </source>
</evidence>
<name>A0ABD3Q7R0_9STRA</name>
<feature type="compositionally biased region" description="Basic and acidic residues" evidence="6">
    <location>
        <begin position="366"/>
        <end position="375"/>
    </location>
</feature>
<keyword evidence="3" id="KW-0143">Chaperone</keyword>
<feature type="region of interest" description="Disordered" evidence="6">
    <location>
        <begin position="296"/>
        <end position="330"/>
    </location>
</feature>
<dbReference type="InterPro" id="IPR051927">
    <property type="entry name" value="Zn_Chap_cDPG_Synth"/>
</dbReference>
<dbReference type="InterPro" id="IPR036627">
    <property type="entry name" value="CobW-likC_sf"/>
</dbReference>
<dbReference type="AlphaFoldDB" id="A0ABD3Q7R0"/>
<keyword evidence="7" id="KW-0732">Signal</keyword>
<proteinExistence type="inferred from homology"/>
<evidence type="ECO:0000313" key="9">
    <source>
        <dbReference type="EMBL" id="KAL3795586.1"/>
    </source>
</evidence>
<dbReference type="CDD" id="cd03112">
    <property type="entry name" value="CobW-like"/>
    <property type="match status" value="1"/>
</dbReference>
<comment type="caution">
    <text evidence="9">The sequence shown here is derived from an EMBL/GenBank/DDBJ whole genome shotgun (WGS) entry which is preliminary data.</text>
</comment>
<sequence>MISIKPSTILTLSAMLRLLVAFTPSKLPRTSHPSSSLLTLFSTKSSSSSEPKPIPTILLAGFLGSGKTTTLKHLLENNQSIKIGTIVNDVASVNIDAKLVSNTDSWNESKNKGGVIELQNGCACCSLADELMESVMQLTSGDGADGSRRELDAIVVELSGVSDPVAVRDNWEVARLQGHPATKLASLQRTVTLIDASTFGTDWMTWDTAGDRPSWTEPGDDCAAVRKIPELLAEQVEAADLLLVNKVDLAGSEQVTIASGLAKGLNDKAEILEVEFGKVEAKELLGTLEILKEVAKEEEHSHGHHSHDHDEKCSNPECTDESHSHSHSHEHSEACSELACTDTSHSHSHDHKAESSCSEPGCTDTSHSHSHEHSSDASCSDPDCTDESNSHSHSHSHQSTATDQLGITSFVYKQSKPFNSQRLLALLNRWPLPIKESLDLGLTMGSTEIKEGQEEEEMAFAGVLRSKGFCWMAPTKWSGGANSDAWRHDTAMYWSHAGKHFGIQSAGKWWGTLGKDDMKPFFEGNMKEYDRIMNEDWVSEEWGDRRQELVFIGAKLVEADIRAALDECLCTEDEMEMYRANVRNYMDAKLSSGSNGPSLFDVGKIDQIDQ</sequence>
<comment type="similarity">
    <text evidence="4">Belongs to the SIMIBI class G3E GTPase family. ZNG1 subfamily.</text>
</comment>
<dbReference type="GO" id="GO:0016787">
    <property type="term" value="F:hydrolase activity"/>
    <property type="evidence" value="ECO:0007669"/>
    <property type="project" value="UniProtKB-KW"/>
</dbReference>
<dbReference type="Gene3D" id="3.30.1220.10">
    <property type="entry name" value="CobW-like, C-terminal domain"/>
    <property type="match status" value="1"/>
</dbReference>
<feature type="region of interest" description="Disordered" evidence="6">
    <location>
        <begin position="343"/>
        <end position="401"/>
    </location>
</feature>
<dbReference type="InterPro" id="IPR003495">
    <property type="entry name" value="CobW/HypB/UreG_nucleotide-bd"/>
</dbReference>
<evidence type="ECO:0000256" key="3">
    <source>
        <dbReference type="ARBA" id="ARBA00023186"/>
    </source>
</evidence>
<keyword evidence="2" id="KW-0378">Hydrolase</keyword>
<dbReference type="PANTHER" id="PTHR43603">
    <property type="entry name" value="COBW DOMAIN-CONTAINING PROTEIN DDB_G0274527"/>
    <property type="match status" value="1"/>
</dbReference>
<dbReference type="InterPro" id="IPR027417">
    <property type="entry name" value="P-loop_NTPase"/>
</dbReference>
<dbReference type="GO" id="GO:0000166">
    <property type="term" value="F:nucleotide binding"/>
    <property type="evidence" value="ECO:0007669"/>
    <property type="project" value="UniProtKB-KW"/>
</dbReference>
<dbReference type="SUPFAM" id="SSF90002">
    <property type="entry name" value="Hypothetical protein YjiA, C-terminal domain"/>
    <property type="match status" value="1"/>
</dbReference>
<comment type="catalytic activity">
    <reaction evidence="5">
        <text>GTP + H2O = GDP + phosphate + H(+)</text>
        <dbReference type="Rhea" id="RHEA:19669"/>
        <dbReference type="ChEBI" id="CHEBI:15377"/>
        <dbReference type="ChEBI" id="CHEBI:15378"/>
        <dbReference type="ChEBI" id="CHEBI:37565"/>
        <dbReference type="ChEBI" id="CHEBI:43474"/>
        <dbReference type="ChEBI" id="CHEBI:58189"/>
    </reaction>
    <physiologicalReaction direction="left-to-right" evidence="5">
        <dbReference type="Rhea" id="RHEA:19670"/>
    </physiologicalReaction>
</comment>
<dbReference type="InterPro" id="IPR011629">
    <property type="entry name" value="CobW-like_C"/>
</dbReference>
<reference evidence="9 10" key="1">
    <citation type="submission" date="2024-10" db="EMBL/GenBank/DDBJ databases">
        <title>Updated reference genomes for cyclostephanoid diatoms.</title>
        <authorList>
            <person name="Roberts W.R."/>
            <person name="Alverson A.J."/>
        </authorList>
    </citation>
    <scope>NUCLEOTIDE SEQUENCE [LARGE SCALE GENOMIC DNA]</scope>
    <source>
        <strain evidence="9 10">AJA010-31</strain>
    </source>
</reference>